<protein>
    <submittedName>
        <fullName evidence="6">D-malate degradation protein R</fullName>
    </submittedName>
</protein>
<keyword evidence="7" id="KW-1185">Reference proteome</keyword>
<evidence type="ECO:0000256" key="1">
    <source>
        <dbReference type="ARBA" id="ARBA00009437"/>
    </source>
</evidence>
<evidence type="ECO:0000259" key="5">
    <source>
        <dbReference type="PROSITE" id="PS50931"/>
    </source>
</evidence>
<dbReference type="Gene3D" id="3.40.190.290">
    <property type="match status" value="1"/>
</dbReference>
<dbReference type="PROSITE" id="PS50931">
    <property type="entry name" value="HTH_LYSR"/>
    <property type="match status" value="1"/>
</dbReference>
<dbReference type="KEGG" id="hdi:HDIA_4857"/>
<dbReference type="InterPro" id="IPR005119">
    <property type="entry name" value="LysR_subst-bd"/>
</dbReference>
<dbReference type="RefSeq" id="WP_099558603.1">
    <property type="nucleotide sequence ID" value="NZ_LT960614.1"/>
</dbReference>
<comment type="similarity">
    <text evidence="1">Belongs to the LysR transcriptional regulatory family.</text>
</comment>
<evidence type="ECO:0000313" key="6">
    <source>
        <dbReference type="EMBL" id="SON58398.1"/>
    </source>
</evidence>
<dbReference type="SUPFAM" id="SSF46785">
    <property type="entry name" value="Winged helix' DNA-binding domain"/>
    <property type="match status" value="1"/>
</dbReference>
<dbReference type="GO" id="GO:0003700">
    <property type="term" value="F:DNA-binding transcription factor activity"/>
    <property type="evidence" value="ECO:0007669"/>
    <property type="project" value="InterPro"/>
</dbReference>
<evidence type="ECO:0000256" key="3">
    <source>
        <dbReference type="ARBA" id="ARBA00023125"/>
    </source>
</evidence>
<sequence length="307" mass="33125">MARIETNRSGEMEVFTGVVTSGSFSAAAATFGMTPSAVSKLVTRLEHRLGTRLFNRSTRKLQLTAEGCHFYERATRILADLDEAERCAAAGEKPQGRVRINTSASFANHILIPLVVRLQGDYPDIDLEFSLTDRVVDLLEDRADIAVRAGPMKASSLIARKLGQARMMIVGAPDYLARAGHPASAPELSRHLRLGHSQGLDTDAWPVLDDGETVLLPTSDRCRASDGEAIRHLALGGAGLARLPVFMVRTDIEAGRLVPVMEEANPGDAKDFHAVHVGQGGPLPARVRAVLDFLASHARIPNDVRTA</sequence>
<gene>
    <name evidence="6" type="primary">dmlR_19</name>
    <name evidence="6" type="ORF">HDIA_4857</name>
</gene>
<feature type="domain" description="HTH lysR-type" evidence="5">
    <location>
        <begin position="18"/>
        <end position="64"/>
    </location>
</feature>
<name>A0A2C9DE28_9HYPH</name>
<dbReference type="InterPro" id="IPR036388">
    <property type="entry name" value="WH-like_DNA-bd_sf"/>
</dbReference>
<dbReference type="OrthoDB" id="9786526at2"/>
<dbReference type="Pfam" id="PF03466">
    <property type="entry name" value="LysR_substrate"/>
    <property type="match status" value="1"/>
</dbReference>
<evidence type="ECO:0000256" key="4">
    <source>
        <dbReference type="ARBA" id="ARBA00023163"/>
    </source>
</evidence>
<dbReference type="SUPFAM" id="SSF53850">
    <property type="entry name" value="Periplasmic binding protein-like II"/>
    <property type="match status" value="1"/>
</dbReference>
<keyword evidence="2" id="KW-0805">Transcription regulation</keyword>
<dbReference type="Pfam" id="PF00126">
    <property type="entry name" value="HTH_1"/>
    <property type="match status" value="1"/>
</dbReference>
<dbReference type="FunFam" id="1.10.10.10:FF:000001">
    <property type="entry name" value="LysR family transcriptional regulator"/>
    <property type="match status" value="1"/>
</dbReference>
<dbReference type="InterPro" id="IPR058163">
    <property type="entry name" value="LysR-type_TF_proteobact-type"/>
</dbReference>
<dbReference type="InterPro" id="IPR000847">
    <property type="entry name" value="LysR_HTH_N"/>
</dbReference>
<dbReference type="EMBL" id="LT960614">
    <property type="protein sequence ID" value="SON58398.1"/>
    <property type="molecule type" value="Genomic_DNA"/>
</dbReference>
<dbReference type="PANTHER" id="PTHR30537">
    <property type="entry name" value="HTH-TYPE TRANSCRIPTIONAL REGULATOR"/>
    <property type="match status" value="1"/>
</dbReference>
<keyword evidence="4" id="KW-0804">Transcription</keyword>
<proteinExistence type="inferred from homology"/>
<dbReference type="InterPro" id="IPR036390">
    <property type="entry name" value="WH_DNA-bd_sf"/>
</dbReference>
<keyword evidence="3" id="KW-0238">DNA-binding</keyword>
<dbReference type="GO" id="GO:0043565">
    <property type="term" value="F:sequence-specific DNA binding"/>
    <property type="evidence" value="ECO:0007669"/>
    <property type="project" value="TreeGrafter"/>
</dbReference>
<evidence type="ECO:0000256" key="2">
    <source>
        <dbReference type="ARBA" id="ARBA00023015"/>
    </source>
</evidence>
<accession>A0A2C9DE28</accession>
<organism evidence="6 7">
    <name type="scientific">Hartmannibacter diazotrophicus</name>
    <dbReference type="NCBI Taxonomy" id="1482074"/>
    <lineage>
        <taxon>Bacteria</taxon>
        <taxon>Pseudomonadati</taxon>
        <taxon>Pseudomonadota</taxon>
        <taxon>Alphaproteobacteria</taxon>
        <taxon>Hyphomicrobiales</taxon>
        <taxon>Pleomorphomonadaceae</taxon>
        <taxon>Hartmannibacter</taxon>
    </lineage>
</organism>
<dbReference type="Gene3D" id="1.10.10.10">
    <property type="entry name" value="Winged helix-like DNA-binding domain superfamily/Winged helix DNA-binding domain"/>
    <property type="match status" value="1"/>
</dbReference>
<dbReference type="PANTHER" id="PTHR30537:SF71">
    <property type="entry name" value="TRANSCRIPTIONAL REGULATORY PROTEIN"/>
    <property type="match status" value="1"/>
</dbReference>
<evidence type="ECO:0000313" key="7">
    <source>
        <dbReference type="Proteomes" id="UP000223606"/>
    </source>
</evidence>
<dbReference type="AlphaFoldDB" id="A0A2C9DE28"/>
<dbReference type="GO" id="GO:0006351">
    <property type="term" value="P:DNA-templated transcription"/>
    <property type="evidence" value="ECO:0007669"/>
    <property type="project" value="TreeGrafter"/>
</dbReference>
<reference evidence="7" key="1">
    <citation type="submission" date="2017-09" db="EMBL/GenBank/DDBJ databases">
        <title>Genome sequence of Nannocystis excedens DSM 71.</title>
        <authorList>
            <person name="Blom J."/>
        </authorList>
    </citation>
    <scope>NUCLEOTIDE SEQUENCE [LARGE SCALE GENOMIC DNA]</scope>
    <source>
        <strain evidence="7">type strain: E19</strain>
    </source>
</reference>
<dbReference type="Proteomes" id="UP000223606">
    <property type="component" value="Chromosome 1"/>
</dbReference>